<keyword evidence="2" id="KW-1185">Reference proteome</keyword>
<proteinExistence type="predicted"/>
<protein>
    <submittedName>
        <fullName evidence="1">Related to MCBG protein (Microcin resistance protein)</fullName>
    </submittedName>
</protein>
<name>D7GG99_PROFC</name>
<dbReference type="PANTHER" id="PTHR14136">
    <property type="entry name" value="BTB_POZ DOMAIN-CONTAINING PROTEIN KCTD9"/>
    <property type="match status" value="1"/>
</dbReference>
<dbReference type="KEGG" id="pfr:PFREUD_20680"/>
<evidence type="ECO:0000313" key="2">
    <source>
        <dbReference type="Proteomes" id="UP000000936"/>
    </source>
</evidence>
<organism evidence="1 2">
    <name type="scientific">Propionibacterium freudenreichii subsp. shermanii (strain ATCC 9614 / DSM 4902 / CIP 103027 / NCIMB 8099 / CIRM-BIA1)</name>
    <dbReference type="NCBI Taxonomy" id="754252"/>
    <lineage>
        <taxon>Bacteria</taxon>
        <taxon>Bacillati</taxon>
        <taxon>Actinomycetota</taxon>
        <taxon>Actinomycetes</taxon>
        <taxon>Propionibacteriales</taxon>
        <taxon>Propionibacteriaceae</taxon>
        <taxon>Propionibacterium</taxon>
    </lineage>
</organism>
<dbReference type="RefSeq" id="WP_013161904.1">
    <property type="nucleotide sequence ID" value="NC_014215.1"/>
</dbReference>
<evidence type="ECO:0000313" key="1">
    <source>
        <dbReference type="EMBL" id="CBL57560.1"/>
    </source>
</evidence>
<dbReference type="InterPro" id="IPR051082">
    <property type="entry name" value="Pentapeptide-BTB/POZ_domain"/>
</dbReference>
<dbReference type="SUPFAM" id="SSF141571">
    <property type="entry name" value="Pentapeptide repeat-like"/>
    <property type="match status" value="1"/>
</dbReference>
<dbReference type="Proteomes" id="UP000000936">
    <property type="component" value="Chromosome"/>
</dbReference>
<dbReference type="eggNOG" id="COG1357">
    <property type="taxonomic scope" value="Bacteria"/>
</dbReference>
<dbReference type="HOGENOM" id="CLU_033401_5_4_11"/>
<dbReference type="STRING" id="754252.PFREUD_20680"/>
<dbReference type="PANTHER" id="PTHR14136:SF17">
    <property type="entry name" value="BTB_POZ DOMAIN-CONTAINING PROTEIN KCTD9"/>
    <property type="match status" value="1"/>
</dbReference>
<reference evidence="1 2" key="1">
    <citation type="journal article" date="2010" name="PLoS ONE">
        <title>The complete genome of Propionibacterium freudenreichii CIRM-BIA1, a hardy actinobacterium with food and probiotic applications.</title>
        <authorList>
            <person name="Falentin H."/>
            <person name="Deutsch S.M."/>
            <person name="Jan G."/>
            <person name="Loux V."/>
            <person name="Thierry A."/>
            <person name="Parayre S."/>
            <person name="Maillard M.B."/>
            <person name="Dherbecourt J."/>
            <person name="Cousin F.J."/>
            <person name="Jardin J."/>
            <person name="Siguier P."/>
            <person name="Couloux A."/>
            <person name="Barbe V."/>
            <person name="Vacherie B."/>
            <person name="Wincker P."/>
            <person name="Gibrat J.F."/>
            <person name="Gaillardin C."/>
            <person name="Lortal S."/>
        </authorList>
    </citation>
    <scope>NUCLEOTIDE SEQUENCE [LARGE SCALE GENOMIC DNA]</scope>
    <source>
        <strain evidence="2">ATCC 9614 / DSM 4902 / CIP 103027 / NCIMB 8099 / CIRM-BIA1</strain>
    </source>
</reference>
<sequence length="181" mass="19491">MTAIQELLHPDGNALSDQTLSGSAPGVLITEADLQDCHFEAVNLEGATLKSSALEDCDFHECNLANAQLVGTVFTRCRFVDCKLVGADWSRAGLSLLPPVTITFERCILDYASLSRVNFSRARFIDCSMRDTDFTDANLSKATLGNCELTGARFHGRTCARPTCVARADTSSIPATTRPAA</sequence>
<dbReference type="EMBL" id="FN806773">
    <property type="protein sequence ID" value="CBL57560.1"/>
    <property type="molecule type" value="Genomic_DNA"/>
</dbReference>
<dbReference type="AlphaFoldDB" id="D7GG99"/>
<dbReference type="InterPro" id="IPR001646">
    <property type="entry name" value="5peptide_repeat"/>
</dbReference>
<accession>D7GG99</accession>
<gene>
    <name evidence="1" type="ordered locus">PFREUD_20680</name>
</gene>
<dbReference type="Gene3D" id="2.160.20.80">
    <property type="entry name" value="E3 ubiquitin-protein ligase SopA"/>
    <property type="match status" value="1"/>
</dbReference>
<dbReference type="Pfam" id="PF13599">
    <property type="entry name" value="Pentapeptide_4"/>
    <property type="match status" value="2"/>
</dbReference>